<gene>
    <name evidence="1" type="primary">ORF29818</name>
</gene>
<protein>
    <submittedName>
        <fullName evidence="1">Uncharacterized protein</fullName>
    </submittedName>
</protein>
<feature type="non-terminal residue" evidence="1">
    <location>
        <position position="1"/>
    </location>
</feature>
<organism evidence="1">
    <name type="scientific">Arion vulgaris</name>
    <dbReference type="NCBI Taxonomy" id="1028688"/>
    <lineage>
        <taxon>Eukaryota</taxon>
        <taxon>Metazoa</taxon>
        <taxon>Spiralia</taxon>
        <taxon>Lophotrochozoa</taxon>
        <taxon>Mollusca</taxon>
        <taxon>Gastropoda</taxon>
        <taxon>Heterobranchia</taxon>
        <taxon>Euthyneura</taxon>
        <taxon>Panpulmonata</taxon>
        <taxon>Eupulmonata</taxon>
        <taxon>Stylommatophora</taxon>
        <taxon>Helicina</taxon>
        <taxon>Arionoidea</taxon>
        <taxon>Arionidae</taxon>
        <taxon>Arion</taxon>
    </lineage>
</organism>
<dbReference type="AlphaFoldDB" id="A0A0B6YND8"/>
<proteinExistence type="predicted"/>
<accession>A0A0B6YND8</accession>
<reference evidence="1" key="1">
    <citation type="submission" date="2014-12" db="EMBL/GenBank/DDBJ databases">
        <title>Insight into the proteome of Arion vulgaris.</title>
        <authorList>
            <person name="Aradska J."/>
            <person name="Bulat T."/>
            <person name="Smidak R."/>
            <person name="Sarate P."/>
            <person name="Gangsoo J."/>
            <person name="Sialana F."/>
            <person name="Bilban M."/>
            <person name="Lubec G."/>
        </authorList>
    </citation>
    <scope>NUCLEOTIDE SEQUENCE</scope>
    <source>
        <tissue evidence="1">Skin</tissue>
    </source>
</reference>
<dbReference type="EMBL" id="HACG01010436">
    <property type="protein sequence ID" value="CEK57301.1"/>
    <property type="molecule type" value="Transcribed_RNA"/>
</dbReference>
<name>A0A0B6YND8_9EUPU</name>
<evidence type="ECO:0000313" key="1">
    <source>
        <dbReference type="EMBL" id="CEK57301.1"/>
    </source>
</evidence>
<sequence length="85" mass="9681">RSTDWELLAAREKEKYMPVNKESVMFTYSTRKNTDAKDEQHSLKFGHSISDNGKSYLYAGGPLWAFEWCPIPNGSDHEQVLAISA</sequence>
<feature type="non-terminal residue" evidence="1">
    <location>
        <position position="85"/>
    </location>
</feature>